<dbReference type="InterPro" id="IPR050931">
    <property type="entry name" value="Mito_Protein_Transport_Metaxin"/>
</dbReference>
<dbReference type="InterPro" id="IPR012336">
    <property type="entry name" value="Thioredoxin-like_fold"/>
</dbReference>
<dbReference type="OrthoDB" id="5809458at2759"/>
<evidence type="ECO:0000313" key="6">
    <source>
        <dbReference type="Proteomes" id="UP000663879"/>
    </source>
</evidence>
<name>A0A813UGP7_9BILA</name>
<keyword evidence="2" id="KW-0812">Transmembrane</keyword>
<dbReference type="PANTHER" id="PTHR12289:SF41">
    <property type="entry name" value="FAILED AXON CONNECTIONS-RELATED"/>
    <property type="match status" value="1"/>
</dbReference>
<evidence type="ECO:0000259" key="4">
    <source>
        <dbReference type="Pfam" id="PF17172"/>
    </source>
</evidence>
<evidence type="ECO:0000259" key="3">
    <source>
        <dbReference type="Pfam" id="PF17171"/>
    </source>
</evidence>
<dbReference type="AlphaFoldDB" id="A0A813UGP7"/>
<dbReference type="Pfam" id="PF17172">
    <property type="entry name" value="GST_N_4"/>
    <property type="match status" value="1"/>
</dbReference>
<keyword evidence="2" id="KW-1133">Transmembrane helix</keyword>
<gene>
    <name evidence="5" type="ORF">OXX778_LOCUS7591</name>
</gene>
<dbReference type="EMBL" id="CAJNOC010000979">
    <property type="protein sequence ID" value="CAF0823443.1"/>
    <property type="molecule type" value="Genomic_DNA"/>
</dbReference>
<feature type="domain" description="Thioredoxin-like fold" evidence="4">
    <location>
        <begin position="64"/>
        <end position="154"/>
    </location>
</feature>
<sequence length="271" mass="32233">MEINLKILISSILTLITLYFIIYTVLKFVLVYIKKIRREKYPKNVVILHQFYYDENRPSLSVPCLKLETWLRVTGINYINEFTYLNRSSQGQLPFITLNNIEYHDSQFIIEHLSKVYEKNLTEQLSKKDKAIGRAILKLLEESLKWTIYYHRFMVGKPFHIGIPWILVKTIFKPIIKKSLFLQGYGRHSPEEVYHIGKQDLQALEDFPDGKRYLFGDTICNEDVVLFSFIAQLIYYDKGVLNNFLIENCSGLINHFNLIKNQYWPEWNNFK</sequence>
<reference evidence="5" key="1">
    <citation type="submission" date="2021-02" db="EMBL/GenBank/DDBJ databases">
        <authorList>
            <person name="Nowell W R."/>
        </authorList>
    </citation>
    <scope>NUCLEOTIDE SEQUENCE</scope>
    <source>
        <strain evidence="5">Ploen Becks lab</strain>
    </source>
</reference>
<feature type="domain" description="Metaxin glutathione S-transferase" evidence="3">
    <location>
        <begin position="197"/>
        <end position="257"/>
    </location>
</feature>
<feature type="transmembrane region" description="Helical" evidence="2">
    <location>
        <begin position="12"/>
        <end position="33"/>
    </location>
</feature>
<dbReference type="InterPro" id="IPR036249">
    <property type="entry name" value="Thioredoxin-like_sf"/>
</dbReference>
<dbReference type="GO" id="GO:0005737">
    <property type="term" value="C:cytoplasm"/>
    <property type="evidence" value="ECO:0007669"/>
    <property type="project" value="TreeGrafter"/>
</dbReference>
<dbReference type="SUPFAM" id="SSF52833">
    <property type="entry name" value="Thioredoxin-like"/>
    <property type="match status" value="1"/>
</dbReference>
<evidence type="ECO:0000256" key="2">
    <source>
        <dbReference type="SAM" id="Phobius"/>
    </source>
</evidence>
<dbReference type="InterPro" id="IPR036282">
    <property type="entry name" value="Glutathione-S-Trfase_C_sf"/>
</dbReference>
<proteinExistence type="inferred from homology"/>
<dbReference type="SFLD" id="SFLDG01200">
    <property type="entry name" value="SUF1.1"/>
    <property type="match status" value="1"/>
</dbReference>
<dbReference type="InterPro" id="IPR026928">
    <property type="entry name" value="FAX/IsoI-like"/>
</dbReference>
<accession>A0A813UGP7</accession>
<keyword evidence="6" id="KW-1185">Reference proteome</keyword>
<evidence type="ECO:0000313" key="5">
    <source>
        <dbReference type="EMBL" id="CAF0823443.1"/>
    </source>
</evidence>
<organism evidence="5 6">
    <name type="scientific">Brachionus calyciflorus</name>
    <dbReference type="NCBI Taxonomy" id="104777"/>
    <lineage>
        <taxon>Eukaryota</taxon>
        <taxon>Metazoa</taxon>
        <taxon>Spiralia</taxon>
        <taxon>Gnathifera</taxon>
        <taxon>Rotifera</taxon>
        <taxon>Eurotatoria</taxon>
        <taxon>Monogononta</taxon>
        <taxon>Pseudotrocha</taxon>
        <taxon>Ploima</taxon>
        <taxon>Brachionidae</taxon>
        <taxon>Brachionus</taxon>
    </lineage>
</organism>
<dbReference type="SUPFAM" id="SSF47616">
    <property type="entry name" value="GST C-terminal domain-like"/>
    <property type="match status" value="1"/>
</dbReference>
<evidence type="ECO:0000256" key="1">
    <source>
        <dbReference type="ARBA" id="ARBA00006475"/>
    </source>
</evidence>
<dbReference type="SFLD" id="SFLDS00019">
    <property type="entry name" value="Glutathione_Transferase_(cytos"/>
    <property type="match status" value="1"/>
</dbReference>
<dbReference type="Proteomes" id="UP000663879">
    <property type="component" value="Unassembled WGS sequence"/>
</dbReference>
<keyword evidence="2" id="KW-0472">Membrane</keyword>
<dbReference type="SFLD" id="SFLDG01180">
    <property type="entry name" value="SUF1"/>
    <property type="match status" value="1"/>
</dbReference>
<dbReference type="PANTHER" id="PTHR12289">
    <property type="entry name" value="METAXIN RELATED"/>
    <property type="match status" value="1"/>
</dbReference>
<protein>
    <submittedName>
        <fullName evidence="5">Uncharacterized protein</fullName>
    </submittedName>
</protein>
<dbReference type="InterPro" id="IPR033468">
    <property type="entry name" value="Metaxin_GST"/>
</dbReference>
<dbReference type="Pfam" id="PF17171">
    <property type="entry name" value="GST_C_6"/>
    <property type="match status" value="1"/>
</dbReference>
<comment type="caution">
    <text evidence="5">The sequence shown here is derived from an EMBL/GenBank/DDBJ whole genome shotgun (WGS) entry which is preliminary data.</text>
</comment>
<comment type="similarity">
    <text evidence="1">Belongs to the FAX family.</text>
</comment>
<dbReference type="InterPro" id="IPR040079">
    <property type="entry name" value="Glutathione_S-Trfase"/>
</dbReference>